<dbReference type="OrthoDB" id="3202396at2759"/>
<evidence type="ECO:0000313" key="4">
    <source>
        <dbReference type="Proteomes" id="UP000078237"/>
    </source>
</evidence>
<evidence type="ECO:0008006" key="5">
    <source>
        <dbReference type="Google" id="ProtNLM"/>
    </source>
</evidence>
<keyword evidence="4" id="KW-1185">Reference proteome</keyword>
<feature type="compositionally biased region" description="Basic and acidic residues" evidence="1">
    <location>
        <begin position="276"/>
        <end position="285"/>
    </location>
</feature>
<sequence>MSAKLQHIGAAASMPARHNHIEAAKIATYSVFRDNFRLTTWIALGALVQGLASLLLPARYALLPVLYLLLHRTVRAVMMASGVIPNTQMDGVVMGKYTAQIPDKDGTPPTRPSEQGIAVILLAARSNHPLGLFGKGYRDLSDGINGMLAELWEDGKEKYGFLGQNSYIAANERHTNNQVLVVCYFRSMEGLHAFAHSPIHRKAWDLWNSTTKSRPYLSILHEVYHAPEGHWENIYGNNHVTGIAKTNALVNIDGQPARPLFDANRGSLRTQLGRLGRGDGAENEKYGPSAY</sequence>
<feature type="region of interest" description="Disordered" evidence="1">
    <location>
        <begin position="271"/>
        <end position="291"/>
    </location>
</feature>
<feature type="transmembrane region" description="Helical" evidence="2">
    <location>
        <begin position="41"/>
        <end position="70"/>
    </location>
</feature>
<evidence type="ECO:0000256" key="1">
    <source>
        <dbReference type="SAM" id="MobiDB-lite"/>
    </source>
</evidence>
<dbReference type="Pfam" id="PF13826">
    <property type="entry name" value="Monooxy_af470-like"/>
    <property type="match status" value="1"/>
</dbReference>
<reference evidence="3 4" key="1">
    <citation type="journal article" date="2016" name="Genome Announc.">
        <title>Genome Sequence of Madurella mycetomatis mm55, Isolated from a Human Mycetoma Case in Sudan.</title>
        <authorList>
            <person name="Smit S."/>
            <person name="Derks M.F."/>
            <person name="Bervoets S."/>
            <person name="Fahal A."/>
            <person name="van Leeuwen W."/>
            <person name="van Belkum A."/>
            <person name="van de Sande W.W."/>
        </authorList>
    </citation>
    <scope>NUCLEOTIDE SEQUENCE [LARGE SCALE GENOMIC DNA]</scope>
    <source>
        <strain evidence="4">mm55</strain>
    </source>
</reference>
<accession>A0A175W063</accession>
<keyword evidence="2" id="KW-1133">Transmembrane helix</keyword>
<dbReference type="InterPro" id="IPR025444">
    <property type="entry name" value="Monooxy_af470"/>
</dbReference>
<gene>
    <name evidence="3" type="ORF">MMYC01_205383</name>
</gene>
<keyword evidence="2" id="KW-0812">Transmembrane</keyword>
<evidence type="ECO:0000256" key="2">
    <source>
        <dbReference type="SAM" id="Phobius"/>
    </source>
</evidence>
<protein>
    <recommendedName>
        <fullName evidence="5">Monooxygenase</fullName>
    </recommendedName>
</protein>
<dbReference type="VEuPathDB" id="FungiDB:MMYC01_205383"/>
<dbReference type="AlphaFoldDB" id="A0A175W063"/>
<dbReference type="InterPro" id="IPR011008">
    <property type="entry name" value="Dimeric_a/b-barrel"/>
</dbReference>
<dbReference type="EMBL" id="LCTW02000177">
    <property type="protein sequence ID" value="KXX77096.1"/>
    <property type="molecule type" value="Genomic_DNA"/>
</dbReference>
<dbReference type="STRING" id="100816.A0A175W063"/>
<keyword evidence="2" id="KW-0472">Membrane</keyword>
<comment type="caution">
    <text evidence="3">The sequence shown here is derived from an EMBL/GenBank/DDBJ whole genome shotgun (WGS) entry which is preliminary data.</text>
</comment>
<dbReference type="SUPFAM" id="SSF54909">
    <property type="entry name" value="Dimeric alpha+beta barrel"/>
    <property type="match status" value="1"/>
</dbReference>
<dbReference type="Proteomes" id="UP000078237">
    <property type="component" value="Unassembled WGS sequence"/>
</dbReference>
<proteinExistence type="predicted"/>
<name>A0A175W063_9PEZI</name>
<organism evidence="3 4">
    <name type="scientific">Madurella mycetomatis</name>
    <dbReference type="NCBI Taxonomy" id="100816"/>
    <lineage>
        <taxon>Eukaryota</taxon>
        <taxon>Fungi</taxon>
        <taxon>Dikarya</taxon>
        <taxon>Ascomycota</taxon>
        <taxon>Pezizomycotina</taxon>
        <taxon>Sordariomycetes</taxon>
        <taxon>Sordariomycetidae</taxon>
        <taxon>Sordariales</taxon>
        <taxon>Sordariales incertae sedis</taxon>
        <taxon>Madurella</taxon>
    </lineage>
</organism>
<evidence type="ECO:0000313" key="3">
    <source>
        <dbReference type="EMBL" id="KXX77096.1"/>
    </source>
</evidence>